<evidence type="ECO:0000256" key="1">
    <source>
        <dbReference type="SAM" id="SignalP"/>
    </source>
</evidence>
<sequence length="194" mass="19858">MNKIIGLSAAALITAGALAGCSGIGTQDANQAESAAQRADASSLEQSQPLPHFNYSQIRATIIDAETIEANGTQTTSFFFQMGSRDPVFSCPSLGEPVSNTASLSNPYQAVTADAQGNGFTGAAVIGQMDPNGIYAPSSSSGTYVICVAANGSKYMQYWEGDVMTVTAGAVWDATAHTLKVIGAPTAAIHTAAK</sequence>
<accession>A0A6P2BSN3</accession>
<evidence type="ECO:0000313" key="2">
    <source>
        <dbReference type="EMBL" id="TVZ01236.1"/>
    </source>
</evidence>
<reference evidence="2 3" key="1">
    <citation type="submission" date="2018-11" db="EMBL/GenBank/DDBJ databases">
        <title>Trebonia kvetii gen.nov., sp.nov., a novel acidophilic actinobacterium, and proposal of the new actinobacterial family Treboniaceae fam. nov.</title>
        <authorList>
            <person name="Rapoport D."/>
            <person name="Sagova-Mareckova M."/>
            <person name="Sedlacek I."/>
            <person name="Provaznik J."/>
            <person name="Kralova S."/>
            <person name="Pavlinic D."/>
            <person name="Benes V."/>
            <person name="Kopecky J."/>
        </authorList>
    </citation>
    <scope>NUCLEOTIDE SEQUENCE [LARGE SCALE GENOMIC DNA]</scope>
    <source>
        <strain evidence="2 3">15Tr583</strain>
    </source>
</reference>
<dbReference type="PROSITE" id="PS51257">
    <property type="entry name" value="PROKAR_LIPOPROTEIN"/>
    <property type="match status" value="1"/>
</dbReference>
<protein>
    <recommendedName>
        <fullName evidence="4">Lipoprotein</fullName>
    </recommendedName>
</protein>
<proteinExistence type="predicted"/>
<organism evidence="2 3">
    <name type="scientific">Trebonia kvetii</name>
    <dbReference type="NCBI Taxonomy" id="2480626"/>
    <lineage>
        <taxon>Bacteria</taxon>
        <taxon>Bacillati</taxon>
        <taxon>Actinomycetota</taxon>
        <taxon>Actinomycetes</taxon>
        <taxon>Streptosporangiales</taxon>
        <taxon>Treboniaceae</taxon>
        <taxon>Trebonia</taxon>
    </lineage>
</organism>
<dbReference type="EMBL" id="RPFW01000007">
    <property type="protein sequence ID" value="TVZ01236.1"/>
    <property type="molecule type" value="Genomic_DNA"/>
</dbReference>
<dbReference type="Proteomes" id="UP000460272">
    <property type="component" value="Unassembled WGS sequence"/>
</dbReference>
<evidence type="ECO:0008006" key="4">
    <source>
        <dbReference type="Google" id="ProtNLM"/>
    </source>
</evidence>
<gene>
    <name evidence="2" type="ORF">EAS64_33700</name>
</gene>
<keyword evidence="3" id="KW-1185">Reference proteome</keyword>
<dbReference type="RefSeq" id="WP_145859634.1">
    <property type="nucleotide sequence ID" value="NZ_RPFW01000007.1"/>
</dbReference>
<name>A0A6P2BSN3_9ACTN</name>
<feature type="signal peptide" evidence="1">
    <location>
        <begin position="1"/>
        <end position="19"/>
    </location>
</feature>
<evidence type="ECO:0000313" key="3">
    <source>
        <dbReference type="Proteomes" id="UP000460272"/>
    </source>
</evidence>
<feature type="chain" id="PRO_5039036475" description="Lipoprotein" evidence="1">
    <location>
        <begin position="20"/>
        <end position="194"/>
    </location>
</feature>
<comment type="caution">
    <text evidence="2">The sequence shown here is derived from an EMBL/GenBank/DDBJ whole genome shotgun (WGS) entry which is preliminary data.</text>
</comment>
<dbReference type="AlphaFoldDB" id="A0A6P2BSN3"/>
<keyword evidence="1" id="KW-0732">Signal</keyword>